<dbReference type="PROSITE" id="PS01246">
    <property type="entry name" value="UPF0003"/>
    <property type="match status" value="1"/>
</dbReference>
<evidence type="ECO:0000256" key="3">
    <source>
        <dbReference type="ARBA" id="ARBA00022475"/>
    </source>
</evidence>
<dbReference type="Gene3D" id="1.10.287.1260">
    <property type="match status" value="1"/>
</dbReference>
<evidence type="ECO:0000256" key="1">
    <source>
        <dbReference type="ARBA" id="ARBA00004651"/>
    </source>
</evidence>
<dbReference type="InterPro" id="IPR023408">
    <property type="entry name" value="MscS_beta-dom_sf"/>
</dbReference>
<dbReference type="SUPFAM" id="SSF82861">
    <property type="entry name" value="Mechanosensitive channel protein MscS (YggB), transmembrane region"/>
    <property type="match status" value="1"/>
</dbReference>
<evidence type="ECO:0000256" key="2">
    <source>
        <dbReference type="ARBA" id="ARBA00008017"/>
    </source>
</evidence>
<keyword evidence="4 7" id="KW-0812">Transmembrane</keyword>
<evidence type="ECO:0000259" key="9">
    <source>
        <dbReference type="Pfam" id="PF21082"/>
    </source>
</evidence>
<comment type="similarity">
    <text evidence="2">Belongs to the MscS (TC 1.A.23) family.</text>
</comment>
<dbReference type="Pfam" id="PF21082">
    <property type="entry name" value="MS_channel_3rd"/>
    <property type="match status" value="1"/>
</dbReference>
<dbReference type="InterPro" id="IPR049278">
    <property type="entry name" value="MS_channel_C"/>
</dbReference>
<organism evidence="10 11">
    <name type="scientific">Apibacter muscae</name>
    <dbReference type="NCBI Taxonomy" id="2509004"/>
    <lineage>
        <taxon>Bacteria</taxon>
        <taxon>Pseudomonadati</taxon>
        <taxon>Bacteroidota</taxon>
        <taxon>Flavobacteriia</taxon>
        <taxon>Flavobacteriales</taxon>
        <taxon>Weeksellaceae</taxon>
        <taxon>Apibacter</taxon>
    </lineage>
</organism>
<dbReference type="EMBL" id="SELH01000021">
    <property type="protein sequence ID" value="TWP27788.1"/>
    <property type="molecule type" value="Genomic_DNA"/>
</dbReference>
<dbReference type="InterPro" id="IPR045275">
    <property type="entry name" value="MscS_archaea/bacteria_type"/>
</dbReference>
<evidence type="ECO:0000256" key="4">
    <source>
        <dbReference type="ARBA" id="ARBA00022692"/>
    </source>
</evidence>
<evidence type="ECO:0000313" key="11">
    <source>
        <dbReference type="Proteomes" id="UP000319499"/>
    </source>
</evidence>
<feature type="domain" description="Mechanosensitive ion channel MscS C-terminal" evidence="9">
    <location>
        <begin position="190"/>
        <end position="272"/>
    </location>
</feature>
<comment type="caution">
    <text evidence="10">The sequence shown here is derived from an EMBL/GenBank/DDBJ whole genome shotgun (WGS) entry which is preliminary data.</text>
</comment>
<dbReference type="InterPro" id="IPR008910">
    <property type="entry name" value="MSC_TM_helix"/>
</dbReference>
<dbReference type="Pfam" id="PF05552">
    <property type="entry name" value="MS_channel_1st_1"/>
    <property type="match status" value="1"/>
</dbReference>
<evidence type="ECO:0000259" key="8">
    <source>
        <dbReference type="Pfam" id="PF00924"/>
    </source>
</evidence>
<dbReference type="InterPro" id="IPR006686">
    <property type="entry name" value="MscS_channel_CS"/>
</dbReference>
<dbReference type="Proteomes" id="UP000319499">
    <property type="component" value="Unassembled WGS sequence"/>
</dbReference>
<dbReference type="RefSeq" id="WP_146292754.1">
    <property type="nucleotide sequence ID" value="NZ_SELH01000021.1"/>
</dbReference>
<dbReference type="SUPFAM" id="SSF82689">
    <property type="entry name" value="Mechanosensitive channel protein MscS (YggB), C-terminal domain"/>
    <property type="match status" value="1"/>
</dbReference>
<dbReference type="InterPro" id="IPR011014">
    <property type="entry name" value="MscS_channel_TM-2"/>
</dbReference>
<dbReference type="SUPFAM" id="SSF50182">
    <property type="entry name" value="Sm-like ribonucleoproteins"/>
    <property type="match status" value="1"/>
</dbReference>
<evidence type="ECO:0000256" key="5">
    <source>
        <dbReference type="ARBA" id="ARBA00022989"/>
    </source>
</evidence>
<comment type="subcellular location">
    <subcellularLocation>
        <location evidence="1">Cell membrane</location>
        <topology evidence="1">Multi-pass membrane protein</topology>
    </subcellularLocation>
</comment>
<proteinExistence type="inferred from homology"/>
<keyword evidence="5 7" id="KW-1133">Transmembrane helix</keyword>
<feature type="domain" description="Mechanosensitive ion channel MscS" evidence="8">
    <location>
        <begin position="119"/>
        <end position="183"/>
    </location>
</feature>
<dbReference type="OrthoDB" id="9809206at2"/>
<dbReference type="PANTHER" id="PTHR30221">
    <property type="entry name" value="SMALL-CONDUCTANCE MECHANOSENSITIVE CHANNEL"/>
    <property type="match status" value="1"/>
</dbReference>
<gene>
    <name evidence="10" type="ORF">ETU09_06750</name>
</gene>
<dbReference type="Gene3D" id="3.30.70.100">
    <property type="match status" value="1"/>
</dbReference>
<dbReference type="GO" id="GO:0005886">
    <property type="term" value="C:plasma membrane"/>
    <property type="evidence" value="ECO:0007669"/>
    <property type="project" value="UniProtKB-SubCell"/>
</dbReference>
<name>A0A563DBU8_9FLAO</name>
<evidence type="ECO:0000313" key="10">
    <source>
        <dbReference type="EMBL" id="TWP27788.1"/>
    </source>
</evidence>
<accession>A0A563DBU8</accession>
<dbReference type="PANTHER" id="PTHR30221:SF1">
    <property type="entry name" value="SMALL-CONDUCTANCE MECHANOSENSITIVE CHANNEL"/>
    <property type="match status" value="1"/>
</dbReference>
<dbReference type="Gene3D" id="2.30.30.60">
    <property type="match status" value="1"/>
</dbReference>
<dbReference type="InterPro" id="IPR010920">
    <property type="entry name" value="LSM_dom_sf"/>
</dbReference>
<dbReference type="AlphaFoldDB" id="A0A563DBU8"/>
<protein>
    <submittedName>
        <fullName evidence="10">Mechanosensitive ion channel</fullName>
    </submittedName>
</protein>
<reference evidence="10 11" key="1">
    <citation type="submission" date="2019-02" db="EMBL/GenBank/DDBJ databases">
        <title>Apibacter muscae sp. nov.: a novel member of the house fly microbiota.</title>
        <authorList>
            <person name="Park R."/>
        </authorList>
    </citation>
    <scope>NUCLEOTIDE SEQUENCE [LARGE SCALE GENOMIC DNA]</scope>
    <source>
        <strain evidence="10 11">AL1</strain>
    </source>
</reference>
<evidence type="ECO:0000256" key="6">
    <source>
        <dbReference type="ARBA" id="ARBA00023136"/>
    </source>
</evidence>
<keyword evidence="11" id="KW-1185">Reference proteome</keyword>
<sequence>MFLYQIKLENILNTETIKIILDKFWILIFDLGLKIIICTLIYIVGRFLIKWLKKILRHILDTRDIDKSVKSFLNNLIHISLNIILILVIVGILGIQTTSFAAILASAGLAIGMAMKDNLSNFAGGVMILLNKPIKIGDYIAVQNTEGTVKSIGILYTTLVTSDNKTIFIPNGPLSSGNILNYSTQTMRKVAITVGVDYGTSMAKIKQILNDIIIENPLIQNTPQPFIGLHKLNDSSIDILISVWANTPDYWTVYYYLNETIYDRFDKENINIPFPQLTVHLPK</sequence>
<feature type="transmembrane region" description="Helical" evidence="7">
    <location>
        <begin position="24"/>
        <end position="49"/>
    </location>
</feature>
<dbReference type="Pfam" id="PF00924">
    <property type="entry name" value="MS_channel_2nd"/>
    <property type="match status" value="1"/>
</dbReference>
<keyword evidence="3" id="KW-1003">Cell membrane</keyword>
<keyword evidence="6 7" id="KW-0472">Membrane</keyword>
<evidence type="ECO:0000256" key="7">
    <source>
        <dbReference type="SAM" id="Phobius"/>
    </source>
</evidence>
<dbReference type="InterPro" id="IPR006685">
    <property type="entry name" value="MscS_channel_2nd"/>
</dbReference>
<dbReference type="GO" id="GO:0008381">
    <property type="term" value="F:mechanosensitive monoatomic ion channel activity"/>
    <property type="evidence" value="ECO:0007669"/>
    <property type="project" value="InterPro"/>
</dbReference>
<dbReference type="InterPro" id="IPR011066">
    <property type="entry name" value="MscS_channel_C_sf"/>
</dbReference>